<evidence type="ECO:0000256" key="4">
    <source>
        <dbReference type="ARBA" id="ARBA00022737"/>
    </source>
</evidence>
<dbReference type="SMART" id="SM00355">
    <property type="entry name" value="ZnF_C2H2"/>
    <property type="match status" value="4"/>
</dbReference>
<reference evidence="12" key="1">
    <citation type="journal article" date="2022" name="bioRxiv">
        <title>Sequencing and chromosome-scale assembly of the giantPleurodeles waltlgenome.</title>
        <authorList>
            <person name="Brown T."/>
            <person name="Elewa A."/>
            <person name="Iarovenko S."/>
            <person name="Subramanian E."/>
            <person name="Araus A.J."/>
            <person name="Petzold A."/>
            <person name="Susuki M."/>
            <person name="Suzuki K.-i.T."/>
            <person name="Hayashi T."/>
            <person name="Toyoda A."/>
            <person name="Oliveira C."/>
            <person name="Osipova E."/>
            <person name="Leigh N.D."/>
            <person name="Simon A."/>
            <person name="Yun M.H."/>
        </authorList>
    </citation>
    <scope>NUCLEOTIDE SEQUENCE</scope>
    <source>
        <strain evidence="12">20211129_DDA</strain>
        <tissue evidence="12">Liver</tissue>
    </source>
</reference>
<keyword evidence="13" id="KW-1185">Reference proteome</keyword>
<dbReference type="SMART" id="SM00349">
    <property type="entry name" value="KRAB"/>
    <property type="match status" value="1"/>
</dbReference>
<dbReference type="Gene3D" id="6.10.140.140">
    <property type="match status" value="1"/>
</dbReference>
<dbReference type="InterPro" id="IPR036236">
    <property type="entry name" value="Znf_C2H2_sf"/>
</dbReference>
<dbReference type="PROSITE" id="PS50157">
    <property type="entry name" value="ZINC_FINGER_C2H2_2"/>
    <property type="match status" value="4"/>
</dbReference>
<evidence type="ECO:0000256" key="6">
    <source>
        <dbReference type="ARBA" id="ARBA00022833"/>
    </source>
</evidence>
<dbReference type="EMBL" id="JANPWB010000009">
    <property type="protein sequence ID" value="KAJ1158981.1"/>
    <property type="molecule type" value="Genomic_DNA"/>
</dbReference>
<feature type="domain" description="C2H2-type" evidence="10">
    <location>
        <begin position="422"/>
        <end position="449"/>
    </location>
</feature>
<gene>
    <name evidence="12" type="ORF">NDU88_011652</name>
</gene>
<name>A0AAV7S4V2_PLEWA</name>
<dbReference type="GO" id="GO:0008270">
    <property type="term" value="F:zinc ion binding"/>
    <property type="evidence" value="ECO:0007669"/>
    <property type="project" value="UniProtKB-KW"/>
</dbReference>
<dbReference type="GO" id="GO:0000978">
    <property type="term" value="F:RNA polymerase II cis-regulatory region sequence-specific DNA binding"/>
    <property type="evidence" value="ECO:0007669"/>
    <property type="project" value="TreeGrafter"/>
</dbReference>
<evidence type="ECO:0000256" key="3">
    <source>
        <dbReference type="ARBA" id="ARBA00022723"/>
    </source>
</evidence>
<dbReference type="PROSITE" id="PS00028">
    <property type="entry name" value="ZINC_FINGER_C2H2_1"/>
    <property type="match status" value="4"/>
</dbReference>
<dbReference type="InterPro" id="IPR036051">
    <property type="entry name" value="KRAB_dom_sf"/>
</dbReference>
<dbReference type="InterPro" id="IPR001909">
    <property type="entry name" value="KRAB"/>
</dbReference>
<dbReference type="Pfam" id="PF00096">
    <property type="entry name" value="zf-C2H2"/>
    <property type="match status" value="3"/>
</dbReference>
<evidence type="ECO:0000313" key="13">
    <source>
        <dbReference type="Proteomes" id="UP001066276"/>
    </source>
</evidence>
<dbReference type="FunFam" id="3.30.160.60:FF:000029">
    <property type="entry name" value="GLI family zinc finger 4"/>
    <property type="match status" value="1"/>
</dbReference>
<feature type="region of interest" description="Disordered" evidence="9">
    <location>
        <begin position="285"/>
        <end position="307"/>
    </location>
</feature>
<keyword evidence="7" id="KW-0539">Nucleus</keyword>
<dbReference type="Gene3D" id="3.30.160.60">
    <property type="entry name" value="Classic Zinc Finger"/>
    <property type="match status" value="4"/>
</dbReference>
<evidence type="ECO:0000256" key="7">
    <source>
        <dbReference type="ARBA" id="ARBA00023242"/>
    </source>
</evidence>
<evidence type="ECO:0000259" key="11">
    <source>
        <dbReference type="PROSITE" id="PS50805"/>
    </source>
</evidence>
<keyword evidence="3" id="KW-0479">Metal-binding</keyword>
<dbReference type="InterPro" id="IPR013087">
    <property type="entry name" value="Znf_C2H2_type"/>
</dbReference>
<evidence type="ECO:0000256" key="8">
    <source>
        <dbReference type="PROSITE-ProRule" id="PRU00042"/>
    </source>
</evidence>
<dbReference type="FunFam" id="3.30.160.60:FF:002343">
    <property type="entry name" value="Zinc finger protein 33A"/>
    <property type="match status" value="2"/>
</dbReference>
<sequence>MPTNQGSCSARHYQWLMPSPKGIDCYINRHQELKVLMSNIRGQAWQWHYKGYRAEHSPLNNQVCTFCKGYGKHASAAASGFRIQMETPDPGAVKREISENPLSKAQASVEFRDVTICFSQKEWLDLQEHEKEIYRKVITEIHRAFSVMGYAIVNPGIVFRIKAEEQQLGLNDSLDMCETRCSSVTLNNSFDKPRNSVRSQKECTFRGWDQDPPAEGGKQIASNRAPGTPLRPSITVRAQNVCDPILQDRREQPEEEGIQGTNNTSQSCPVFHPSLSLWIKEMEDPCENDEKDPGRQNIASPTTDAGSLTTKFEDRFARRSAEQLKEFESLLKTTRENVQLFSSGSFLHKPSQLRRTAAKLCADRQSAFSGCGAGFDVFAAPVVPRAVTHEEKPYKCKDCQKSFGKKSNLIIHQRTHTGEKPYKCAQCDKGFSHKSNLNQHQTTHTGERPFQCTFCEKRFSHKVSRNLHQRTHTGERPYKCSVCGKCFRRNSHLSQHIKTHSGEKQNVQKQGKSHGTCNSLQVSQAPLQDVSLDIMDVRLEMSPVDFERL</sequence>
<feature type="domain" description="C2H2-type" evidence="10">
    <location>
        <begin position="478"/>
        <end position="505"/>
    </location>
</feature>
<evidence type="ECO:0000256" key="5">
    <source>
        <dbReference type="ARBA" id="ARBA00022771"/>
    </source>
</evidence>
<feature type="region of interest" description="Disordered" evidence="9">
    <location>
        <begin position="204"/>
        <end position="231"/>
    </location>
</feature>
<dbReference type="GO" id="GO:0005634">
    <property type="term" value="C:nucleus"/>
    <property type="evidence" value="ECO:0007669"/>
    <property type="project" value="UniProtKB-SubCell"/>
</dbReference>
<keyword evidence="6" id="KW-0862">Zinc</keyword>
<dbReference type="PANTHER" id="PTHR23235">
    <property type="entry name" value="KRUEPPEL-LIKE TRANSCRIPTION FACTOR"/>
    <property type="match status" value="1"/>
</dbReference>
<evidence type="ECO:0000256" key="1">
    <source>
        <dbReference type="ARBA" id="ARBA00004123"/>
    </source>
</evidence>
<dbReference type="Pfam" id="PF01352">
    <property type="entry name" value="KRAB"/>
    <property type="match status" value="1"/>
</dbReference>
<proteinExistence type="inferred from homology"/>
<evidence type="ECO:0000259" key="10">
    <source>
        <dbReference type="PROSITE" id="PS50157"/>
    </source>
</evidence>
<comment type="subcellular location">
    <subcellularLocation>
        <location evidence="1">Nucleus</location>
    </subcellularLocation>
</comment>
<dbReference type="PANTHER" id="PTHR23235:SF142">
    <property type="entry name" value="ZINC FINGER PROTEIN 384"/>
    <property type="match status" value="1"/>
</dbReference>
<evidence type="ECO:0000313" key="12">
    <source>
        <dbReference type="EMBL" id="KAJ1158981.1"/>
    </source>
</evidence>
<feature type="domain" description="KRAB" evidence="11">
    <location>
        <begin position="109"/>
        <end position="180"/>
    </location>
</feature>
<protein>
    <submittedName>
        <fullName evidence="12">Uncharacterized protein</fullName>
    </submittedName>
</protein>
<feature type="domain" description="C2H2-type" evidence="10">
    <location>
        <begin position="394"/>
        <end position="421"/>
    </location>
</feature>
<evidence type="ECO:0000256" key="2">
    <source>
        <dbReference type="ARBA" id="ARBA00006991"/>
    </source>
</evidence>
<comment type="caution">
    <text evidence="12">The sequence shown here is derived from an EMBL/GenBank/DDBJ whole genome shotgun (WGS) entry which is preliminary data.</text>
</comment>
<dbReference type="GO" id="GO:0000981">
    <property type="term" value="F:DNA-binding transcription factor activity, RNA polymerase II-specific"/>
    <property type="evidence" value="ECO:0007669"/>
    <property type="project" value="TreeGrafter"/>
</dbReference>
<feature type="compositionally biased region" description="Polar residues" evidence="9">
    <location>
        <begin position="297"/>
        <end position="307"/>
    </location>
</feature>
<accession>A0AAV7S4V2</accession>
<dbReference type="AlphaFoldDB" id="A0AAV7S4V2"/>
<keyword evidence="4" id="KW-0677">Repeat</keyword>
<dbReference type="SUPFAM" id="SSF109640">
    <property type="entry name" value="KRAB domain (Kruppel-associated box)"/>
    <property type="match status" value="1"/>
</dbReference>
<keyword evidence="5 8" id="KW-0863">Zinc-finger</keyword>
<dbReference type="SUPFAM" id="SSF57667">
    <property type="entry name" value="beta-beta-alpha zinc fingers"/>
    <property type="match status" value="2"/>
</dbReference>
<evidence type="ECO:0000256" key="9">
    <source>
        <dbReference type="SAM" id="MobiDB-lite"/>
    </source>
</evidence>
<comment type="similarity">
    <text evidence="2">Belongs to the krueppel C2H2-type zinc-finger protein family.</text>
</comment>
<feature type="domain" description="C2H2-type" evidence="10">
    <location>
        <begin position="450"/>
        <end position="477"/>
    </location>
</feature>
<dbReference type="Proteomes" id="UP001066276">
    <property type="component" value="Chromosome 5"/>
</dbReference>
<dbReference type="PROSITE" id="PS50805">
    <property type="entry name" value="KRAB"/>
    <property type="match status" value="1"/>
</dbReference>
<dbReference type="FunFam" id="3.30.160.60:FF:001158">
    <property type="entry name" value="zinc finger protein 22"/>
    <property type="match status" value="1"/>
</dbReference>
<organism evidence="12 13">
    <name type="scientific">Pleurodeles waltl</name>
    <name type="common">Iberian ribbed newt</name>
    <dbReference type="NCBI Taxonomy" id="8319"/>
    <lineage>
        <taxon>Eukaryota</taxon>
        <taxon>Metazoa</taxon>
        <taxon>Chordata</taxon>
        <taxon>Craniata</taxon>
        <taxon>Vertebrata</taxon>
        <taxon>Euteleostomi</taxon>
        <taxon>Amphibia</taxon>
        <taxon>Batrachia</taxon>
        <taxon>Caudata</taxon>
        <taxon>Salamandroidea</taxon>
        <taxon>Salamandridae</taxon>
        <taxon>Pleurodelinae</taxon>
        <taxon>Pleurodeles</taxon>
    </lineage>
</organism>